<evidence type="ECO:0000256" key="1">
    <source>
        <dbReference type="SAM" id="MobiDB-lite"/>
    </source>
</evidence>
<reference evidence="2 3" key="1">
    <citation type="journal article" date="2006" name="Science">
        <title>The genome of black cottonwood, Populus trichocarpa (Torr. &amp; Gray).</title>
        <authorList>
            <person name="Tuskan G.A."/>
            <person name="Difazio S."/>
            <person name="Jansson S."/>
            <person name="Bohlmann J."/>
            <person name="Grigoriev I."/>
            <person name="Hellsten U."/>
            <person name="Putnam N."/>
            <person name="Ralph S."/>
            <person name="Rombauts S."/>
            <person name="Salamov A."/>
            <person name="Schein J."/>
            <person name="Sterck L."/>
            <person name="Aerts A."/>
            <person name="Bhalerao R.R."/>
            <person name="Bhalerao R.P."/>
            <person name="Blaudez D."/>
            <person name="Boerjan W."/>
            <person name="Brun A."/>
            <person name="Brunner A."/>
            <person name="Busov V."/>
            <person name="Campbell M."/>
            <person name="Carlson J."/>
            <person name="Chalot M."/>
            <person name="Chapman J."/>
            <person name="Chen G.L."/>
            <person name="Cooper D."/>
            <person name="Coutinho P.M."/>
            <person name="Couturier J."/>
            <person name="Covert S."/>
            <person name="Cronk Q."/>
            <person name="Cunningham R."/>
            <person name="Davis J."/>
            <person name="Degroeve S."/>
            <person name="Dejardin A."/>
            <person name="Depamphilis C."/>
            <person name="Detter J."/>
            <person name="Dirks B."/>
            <person name="Dubchak I."/>
            <person name="Duplessis S."/>
            <person name="Ehlting J."/>
            <person name="Ellis B."/>
            <person name="Gendler K."/>
            <person name="Goodstein D."/>
            <person name="Gribskov M."/>
            <person name="Grimwood J."/>
            <person name="Groover A."/>
            <person name="Gunter L."/>
            <person name="Hamberger B."/>
            <person name="Heinze B."/>
            <person name="Helariutta Y."/>
            <person name="Henrissat B."/>
            <person name="Holligan D."/>
            <person name="Holt R."/>
            <person name="Huang W."/>
            <person name="Islam-Faridi N."/>
            <person name="Jones S."/>
            <person name="Jones-Rhoades M."/>
            <person name="Jorgensen R."/>
            <person name="Joshi C."/>
            <person name="Kangasjarvi J."/>
            <person name="Karlsson J."/>
            <person name="Kelleher C."/>
            <person name="Kirkpatrick R."/>
            <person name="Kirst M."/>
            <person name="Kohler A."/>
            <person name="Kalluri U."/>
            <person name="Larimer F."/>
            <person name="Leebens-Mack J."/>
            <person name="Leple J.C."/>
            <person name="Locascio P."/>
            <person name="Lou Y."/>
            <person name="Lucas S."/>
            <person name="Martin F."/>
            <person name="Montanini B."/>
            <person name="Napoli C."/>
            <person name="Nelson D.R."/>
            <person name="Nelson C."/>
            <person name="Nieminen K."/>
            <person name="Nilsson O."/>
            <person name="Pereda V."/>
            <person name="Peter G."/>
            <person name="Philippe R."/>
            <person name="Pilate G."/>
            <person name="Poliakov A."/>
            <person name="Razumovskaya J."/>
            <person name="Richardson P."/>
            <person name="Rinaldi C."/>
            <person name="Ritland K."/>
            <person name="Rouze P."/>
            <person name="Ryaboy D."/>
            <person name="Schmutz J."/>
            <person name="Schrader J."/>
            <person name="Segerman B."/>
            <person name="Shin H."/>
            <person name="Siddiqui A."/>
            <person name="Sterky F."/>
            <person name="Terry A."/>
            <person name="Tsai C.J."/>
            <person name="Uberbacher E."/>
            <person name="Unneberg P."/>
            <person name="Vahala J."/>
            <person name="Wall K."/>
            <person name="Wessler S."/>
            <person name="Yang G."/>
            <person name="Yin T."/>
            <person name="Douglas C."/>
            <person name="Marra M."/>
            <person name="Sandberg G."/>
            <person name="Van de Peer Y."/>
            <person name="Rokhsar D."/>
        </authorList>
    </citation>
    <scope>NUCLEOTIDE SEQUENCE [LARGE SCALE GENOMIC DNA]</scope>
    <source>
        <strain evidence="3">cv. Nisqually</strain>
    </source>
</reference>
<name>A0A2K2AE97_POPTR</name>
<evidence type="ECO:0000313" key="3">
    <source>
        <dbReference type="Proteomes" id="UP000006729"/>
    </source>
</evidence>
<dbReference type="EMBL" id="CM009294">
    <property type="protein sequence ID" value="PNT35851.1"/>
    <property type="molecule type" value="Genomic_DNA"/>
</dbReference>
<feature type="region of interest" description="Disordered" evidence="1">
    <location>
        <begin position="111"/>
        <end position="175"/>
    </location>
</feature>
<sequence length="175" mass="20374">MRFWLQSLLPSHVPNTCYSSYELTYMGIYQYNQTGKGAKIKGSNYNLSGGLITKFQTSNDQIRNFHFEFKNGVVSLTTIYCLLQQRFHAGGRETLQQQQRWSMSAVIPQQTVTKPAVTSTRPSLAYKSRRKKRTGRENGGGRRRDREEGGDDIEEKEGRRRRRQSEQNRRESEEQ</sequence>
<organism evidence="2 3">
    <name type="scientific">Populus trichocarpa</name>
    <name type="common">Western balsam poplar</name>
    <name type="synonym">Populus balsamifera subsp. trichocarpa</name>
    <dbReference type="NCBI Taxonomy" id="3694"/>
    <lineage>
        <taxon>Eukaryota</taxon>
        <taxon>Viridiplantae</taxon>
        <taxon>Streptophyta</taxon>
        <taxon>Embryophyta</taxon>
        <taxon>Tracheophyta</taxon>
        <taxon>Spermatophyta</taxon>
        <taxon>Magnoliopsida</taxon>
        <taxon>eudicotyledons</taxon>
        <taxon>Gunneridae</taxon>
        <taxon>Pentapetalae</taxon>
        <taxon>rosids</taxon>
        <taxon>fabids</taxon>
        <taxon>Malpighiales</taxon>
        <taxon>Salicaceae</taxon>
        <taxon>Saliceae</taxon>
        <taxon>Populus</taxon>
    </lineage>
</organism>
<feature type="compositionally biased region" description="Polar residues" evidence="1">
    <location>
        <begin position="111"/>
        <end position="122"/>
    </location>
</feature>
<proteinExistence type="predicted"/>
<dbReference type="Proteomes" id="UP000006729">
    <property type="component" value="Chromosome 5"/>
</dbReference>
<keyword evidence="3" id="KW-1185">Reference proteome</keyword>
<evidence type="ECO:0000313" key="2">
    <source>
        <dbReference type="EMBL" id="PNT35851.1"/>
    </source>
</evidence>
<protein>
    <submittedName>
        <fullName evidence="2">Uncharacterized protein</fullName>
    </submittedName>
</protein>
<dbReference type="AlphaFoldDB" id="A0A2K2AE97"/>
<accession>A0A2K2AE97</accession>
<dbReference type="InParanoid" id="A0A2K2AE97"/>
<gene>
    <name evidence="2" type="ORF">POPTR_005G096500</name>
</gene>
<feature type="compositionally biased region" description="Basic and acidic residues" evidence="1">
    <location>
        <begin position="164"/>
        <end position="175"/>
    </location>
</feature>
<feature type="compositionally biased region" description="Basic and acidic residues" evidence="1">
    <location>
        <begin position="135"/>
        <end position="147"/>
    </location>
</feature>